<organism evidence="1 2">
    <name type="scientific">Populus alba</name>
    <name type="common">White poplar</name>
    <dbReference type="NCBI Taxonomy" id="43335"/>
    <lineage>
        <taxon>Eukaryota</taxon>
        <taxon>Viridiplantae</taxon>
        <taxon>Streptophyta</taxon>
        <taxon>Embryophyta</taxon>
        <taxon>Tracheophyta</taxon>
        <taxon>Spermatophyta</taxon>
        <taxon>Magnoliopsida</taxon>
        <taxon>eudicotyledons</taxon>
        <taxon>Gunneridae</taxon>
        <taxon>Pentapetalae</taxon>
        <taxon>rosids</taxon>
        <taxon>fabids</taxon>
        <taxon>Malpighiales</taxon>
        <taxon>Salicaceae</taxon>
        <taxon>Saliceae</taxon>
        <taxon>Populus</taxon>
    </lineage>
</organism>
<comment type="caution">
    <text evidence="1">The sequence shown here is derived from an EMBL/GenBank/DDBJ whole genome shotgun (WGS) entry which is preliminary data.</text>
</comment>
<reference evidence="1 2" key="1">
    <citation type="journal article" date="2024" name="Plant Biotechnol. J.">
        <title>Genome and CRISPR/Cas9 system of a widespread forest tree (Populus alba) in the world.</title>
        <authorList>
            <person name="Liu Y.J."/>
            <person name="Jiang P.F."/>
            <person name="Han X.M."/>
            <person name="Li X.Y."/>
            <person name="Wang H.M."/>
            <person name="Wang Y.J."/>
            <person name="Wang X.X."/>
            <person name="Zeng Q.Y."/>
        </authorList>
    </citation>
    <scope>NUCLEOTIDE SEQUENCE [LARGE SCALE GENOMIC DNA]</scope>
    <source>
        <strain evidence="2">cv. PAL-ZL1</strain>
    </source>
</reference>
<name>A0ACC4C2B6_POPAL</name>
<protein>
    <submittedName>
        <fullName evidence="1">Uncharacterized protein</fullName>
    </submittedName>
</protein>
<gene>
    <name evidence="1" type="ORF">D5086_012317</name>
</gene>
<evidence type="ECO:0000313" key="2">
    <source>
        <dbReference type="Proteomes" id="UP000309997"/>
    </source>
</evidence>
<dbReference type="EMBL" id="RCHU02000006">
    <property type="protein sequence ID" value="KAL3585450.1"/>
    <property type="molecule type" value="Genomic_DNA"/>
</dbReference>
<accession>A0ACC4C2B6</accession>
<dbReference type="Proteomes" id="UP000309997">
    <property type="component" value="Unassembled WGS sequence"/>
</dbReference>
<keyword evidence="2" id="KW-1185">Reference proteome</keyword>
<proteinExistence type="predicted"/>
<evidence type="ECO:0000313" key="1">
    <source>
        <dbReference type="EMBL" id="KAL3585450.1"/>
    </source>
</evidence>
<sequence>MFFVRKPITCYFPTDLLRWPSVDGDDGHRHHRRLPDTDHANNSQMCKPRAAMLTWTMRSRLKRAIKRKSTVLSSSSSENSIFEVN</sequence>